<dbReference type="CDD" id="cd16664">
    <property type="entry name" value="RING-Ubox_PUB"/>
    <property type="match status" value="1"/>
</dbReference>
<comment type="caution">
    <text evidence="13">The sequence shown here is derived from an EMBL/GenBank/DDBJ whole genome shotgun (WGS) entry which is preliminary data.</text>
</comment>
<comment type="catalytic activity">
    <reaction evidence="1">
        <text>S-ubiquitinyl-[E2 ubiquitin-conjugating enzyme]-L-cysteine + [acceptor protein]-L-lysine = [E2 ubiquitin-conjugating enzyme]-L-cysteine + N(6)-ubiquitinyl-[acceptor protein]-L-lysine.</text>
        <dbReference type="EC" id="2.3.2.27"/>
    </reaction>
</comment>
<dbReference type="InterPro" id="IPR057314">
    <property type="entry name" value="PUB2-4-like_N"/>
</dbReference>
<comment type="function">
    <text evidence="2">Functions as an E3 ubiquitin ligase.</text>
</comment>
<keyword evidence="14" id="KW-1185">Reference proteome</keyword>
<feature type="repeat" description="ARM" evidence="11">
    <location>
        <begin position="594"/>
        <end position="636"/>
    </location>
</feature>
<keyword evidence="5" id="KW-0808">Transferase</keyword>
<dbReference type="SMART" id="SM00504">
    <property type="entry name" value="Ubox"/>
    <property type="match status" value="1"/>
</dbReference>
<reference evidence="13 14" key="1">
    <citation type="submission" date="2019-07" db="EMBL/GenBank/DDBJ databases">
        <title>De Novo Assembly of kiwifruit Actinidia rufa.</title>
        <authorList>
            <person name="Sugita-Konishi S."/>
            <person name="Sato K."/>
            <person name="Mori E."/>
            <person name="Abe Y."/>
            <person name="Kisaki G."/>
            <person name="Hamano K."/>
            <person name="Suezawa K."/>
            <person name="Otani M."/>
            <person name="Fukuda T."/>
            <person name="Manabe T."/>
            <person name="Gomi K."/>
            <person name="Tabuchi M."/>
            <person name="Akimitsu K."/>
            <person name="Kataoka I."/>
        </authorList>
    </citation>
    <scope>NUCLEOTIDE SEQUENCE [LARGE SCALE GENOMIC DNA]</scope>
    <source>
        <strain evidence="14">cv. Fuchu</strain>
    </source>
</reference>
<dbReference type="Gene3D" id="1.25.10.10">
    <property type="entry name" value="Leucine-rich Repeat Variant"/>
    <property type="match status" value="1"/>
</dbReference>
<keyword evidence="6" id="KW-0677">Repeat</keyword>
<dbReference type="SMART" id="SM00185">
    <property type="entry name" value="ARM"/>
    <property type="match status" value="5"/>
</dbReference>
<evidence type="ECO:0000256" key="10">
    <source>
        <dbReference type="ARBA" id="ARBA00076227"/>
    </source>
</evidence>
<accession>A0A7J0GRS7</accession>
<dbReference type="Pfam" id="PF25598">
    <property type="entry name" value="ARM_PUB"/>
    <property type="match status" value="1"/>
</dbReference>
<evidence type="ECO:0000256" key="7">
    <source>
        <dbReference type="ARBA" id="ARBA00022786"/>
    </source>
</evidence>
<dbReference type="InterPro" id="IPR003613">
    <property type="entry name" value="Ubox_domain"/>
</dbReference>
<dbReference type="GO" id="GO:0016567">
    <property type="term" value="P:protein ubiquitination"/>
    <property type="evidence" value="ECO:0007669"/>
    <property type="project" value="UniProtKB-UniPathway"/>
</dbReference>
<organism evidence="13 14">
    <name type="scientific">Actinidia rufa</name>
    <dbReference type="NCBI Taxonomy" id="165716"/>
    <lineage>
        <taxon>Eukaryota</taxon>
        <taxon>Viridiplantae</taxon>
        <taxon>Streptophyta</taxon>
        <taxon>Embryophyta</taxon>
        <taxon>Tracheophyta</taxon>
        <taxon>Spermatophyta</taxon>
        <taxon>Magnoliopsida</taxon>
        <taxon>eudicotyledons</taxon>
        <taxon>Gunneridae</taxon>
        <taxon>Pentapetalae</taxon>
        <taxon>asterids</taxon>
        <taxon>Ericales</taxon>
        <taxon>Actinidiaceae</taxon>
        <taxon>Actinidia</taxon>
    </lineage>
</organism>
<evidence type="ECO:0000313" key="13">
    <source>
        <dbReference type="EMBL" id="GFZ13506.1"/>
    </source>
</evidence>
<keyword evidence="7" id="KW-0833">Ubl conjugation pathway</keyword>
<name>A0A7J0GRS7_9ERIC</name>
<gene>
    <name evidence="13" type="ORF">Acr_23g0018910</name>
</gene>
<dbReference type="SUPFAM" id="SSF57850">
    <property type="entry name" value="RING/U-box"/>
    <property type="match status" value="1"/>
</dbReference>
<evidence type="ECO:0000256" key="2">
    <source>
        <dbReference type="ARBA" id="ARBA00003861"/>
    </source>
</evidence>
<dbReference type="Pfam" id="PF04564">
    <property type="entry name" value="U-box"/>
    <property type="match status" value="1"/>
</dbReference>
<evidence type="ECO:0000313" key="14">
    <source>
        <dbReference type="Proteomes" id="UP000585474"/>
    </source>
</evidence>
<proteinExistence type="predicted"/>
<dbReference type="FunFam" id="1.25.10.10:FF:000082">
    <property type="entry name" value="RING-type E3 ubiquitin transferase"/>
    <property type="match status" value="1"/>
</dbReference>
<dbReference type="AlphaFoldDB" id="A0A7J0GRS7"/>
<evidence type="ECO:0000256" key="1">
    <source>
        <dbReference type="ARBA" id="ARBA00000900"/>
    </source>
</evidence>
<evidence type="ECO:0000256" key="4">
    <source>
        <dbReference type="ARBA" id="ARBA00012483"/>
    </source>
</evidence>
<dbReference type="InterPro" id="IPR058678">
    <property type="entry name" value="ARM_PUB"/>
</dbReference>
<feature type="domain" description="U-box" evidence="12">
    <location>
        <begin position="231"/>
        <end position="305"/>
    </location>
</feature>
<dbReference type="InterPro" id="IPR013083">
    <property type="entry name" value="Znf_RING/FYVE/PHD"/>
</dbReference>
<evidence type="ECO:0000256" key="11">
    <source>
        <dbReference type="PROSITE-ProRule" id="PRU00259"/>
    </source>
</evidence>
<evidence type="ECO:0000259" key="12">
    <source>
        <dbReference type="PROSITE" id="PS51698"/>
    </source>
</evidence>
<dbReference type="FunFam" id="3.30.40.10:FF:000114">
    <property type="entry name" value="RING-type E3 ubiquitin transferase"/>
    <property type="match status" value="1"/>
</dbReference>
<evidence type="ECO:0000256" key="3">
    <source>
        <dbReference type="ARBA" id="ARBA00004906"/>
    </source>
</evidence>
<dbReference type="InterPro" id="IPR016024">
    <property type="entry name" value="ARM-type_fold"/>
</dbReference>
<protein>
    <recommendedName>
        <fullName evidence="8">U-box domain-containing protein 12</fullName>
        <ecNumber evidence="4">2.3.2.27</ecNumber>
    </recommendedName>
    <alternativeName>
        <fullName evidence="9">Plant U-box protein 12</fullName>
    </alternativeName>
    <alternativeName>
        <fullName evidence="10">RING-type E3 ubiquitin transferase PUB12</fullName>
    </alternativeName>
</protein>
<evidence type="ECO:0000256" key="8">
    <source>
        <dbReference type="ARBA" id="ARBA00074389"/>
    </source>
</evidence>
<evidence type="ECO:0000256" key="9">
    <source>
        <dbReference type="ARBA" id="ARBA00075465"/>
    </source>
</evidence>
<dbReference type="PROSITE" id="PS50176">
    <property type="entry name" value="ARM_REPEAT"/>
    <property type="match status" value="3"/>
</dbReference>
<dbReference type="GO" id="GO:0061630">
    <property type="term" value="F:ubiquitin protein ligase activity"/>
    <property type="evidence" value="ECO:0007669"/>
    <property type="project" value="UniProtKB-EC"/>
</dbReference>
<dbReference type="Pfam" id="PF25240">
    <property type="entry name" value="PUB2_N"/>
    <property type="match status" value="1"/>
</dbReference>
<dbReference type="InterPro" id="IPR045210">
    <property type="entry name" value="RING-Ubox_PUB"/>
</dbReference>
<sequence length="749" mass="82627">MDTTSVRCVVNSISRFIHLVSCQTIKTVPTHKSYGNMVSLLKLLKPVLDDVVDDKIPSDDGLYKECEELDIIVNEGREFVESWSLKMSKICSVLKSEELVMKMQHSSQEICRIVCRLLQSLPSTSCFTGVQELQCLKLERVSECIEEALKSQREGRVPPSEQLTRIIEFLGLTANQELLKESIALEKERTMAQVNKAEGEIDQINNIIELMSHIRDCMVKVENFRAMNGVCVPSYFRCPLSLKLMFDPVIVASGQTYDRASIQKWLDNGLYTCPKTRQMLSHTNLIPNYTVKALIANWCDQNHIKFSNTLERNNTITPATSQSENAPCQDLIHTESFRCSSHSNDSTSRSSLEVGNEFQKLKIDASFRFSEEESNGCRSRETENFDLSSSEQSYVHSRTESASSVVSTIDFLPAASTYVSRIFSKHEHGSELFHSSKTMAEVASNGNSNYHKTFSLPSSKSGCDDVTTTSHVEKLVEDLKSQSNAVQTSAAAELRFLAKHNTENRVIIGCSGAIALLLSLLYSEVKLTQEHAVTAVLNLSINENVKAKIAEAGAIEPLIHVLRTGSSGAQENAAAALFSLSVLEEYRIKIGRSSAVKALVDLLHMGTLRGKKDAATALFNLSIFHENKARIIQAGAVKYLVELMDPATEMVDKAVALLANLSTITEGCTAIVRAGGIPLLVEIIETGSNRGKENASSILFQLCINNKKFCRLVLQEGAVPPLVALSQTGTPRAKEKVNASLGSDAFKFY</sequence>
<dbReference type="UniPathway" id="UPA00143"/>
<evidence type="ECO:0000256" key="6">
    <source>
        <dbReference type="ARBA" id="ARBA00022737"/>
    </source>
</evidence>
<comment type="pathway">
    <text evidence="3">Protein modification; protein ubiquitination.</text>
</comment>
<dbReference type="PANTHER" id="PTHR23315:SF278">
    <property type="entry name" value="U-BOX DOMAIN-CONTAINING PROTEIN 3"/>
    <property type="match status" value="1"/>
</dbReference>
<dbReference type="PROSITE" id="PS51698">
    <property type="entry name" value="U_BOX"/>
    <property type="match status" value="1"/>
</dbReference>
<dbReference type="InterPro" id="IPR011989">
    <property type="entry name" value="ARM-like"/>
</dbReference>
<dbReference type="SUPFAM" id="SSF48371">
    <property type="entry name" value="ARM repeat"/>
    <property type="match status" value="1"/>
</dbReference>
<feature type="repeat" description="ARM" evidence="11">
    <location>
        <begin position="635"/>
        <end position="676"/>
    </location>
</feature>
<dbReference type="Gene3D" id="3.30.40.10">
    <property type="entry name" value="Zinc/RING finger domain, C3HC4 (zinc finger)"/>
    <property type="match status" value="1"/>
</dbReference>
<dbReference type="OrthoDB" id="7537227at2759"/>
<dbReference type="InterPro" id="IPR000225">
    <property type="entry name" value="Armadillo"/>
</dbReference>
<dbReference type="EMBL" id="BJWL01000023">
    <property type="protein sequence ID" value="GFZ13506.1"/>
    <property type="molecule type" value="Genomic_DNA"/>
</dbReference>
<dbReference type="Proteomes" id="UP000585474">
    <property type="component" value="Unassembled WGS sequence"/>
</dbReference>
<dbReference type="PANTHER" id="PTHR23315">
    <property type="entry name" value="U BOX DOMAIN-CONTAINING"/>
    <property type="match status" value="1"/>
</dbReference>
<dbReference type="EC" id="2.3.2.27" evidence="4"/>
<evidence type="ECO:0000256" key="5">
    <source>
        <dbReference type="ARBA" id="ARBA00022679"/>
    </source>
</evidence>
<feature type="repeat" description="ARM" evidence="11">
    <location>
        <begin position="470"/>
        <end position="512"/>
    </location>
</feature>